<organism evidence="2 3">
    <name type="scientific">Arthrobacter alpinus</name>
    <dbReference type="NCBI Taxonomy" id="656366"/>
    <lineage>
        <taxon>Bacteria</taxon>
        <taxon>Bacillati</taxon>
        <taxon>Actinomycetota</taxon>
        <taxon>Actinomycetes</taxon>
        <taxon>Micrococcales</taxon>
        <taxon>Micrococcaceae</taxon>
        <taxon>Arthrobacter</taxon>
    </lineage>
</organism>
<evidence type="ECO:0000313" key="3">
    <source>
        <dbReference type="Proteomes" id="UP000182725"/>
    </source>
</evidence>
<name>A0A1H5HGB0_9MICC</name>
<evidence type="ECO:0008006" key="4">
    <source>
        <dbReference type="Google" id="ProtNLM"/>
    </source>
</evidence>
<proteinExistence type="predicted"/>
<protein>
    <recommendedName>
        <fullName evidence="4">Tail assembly chaperone</fullName>
    </recommendedName>
</protein>
<gene>
    <name evidence="2" type="ORF">SAMN04489740_1002</name>
</gene>
<evidence type="ECO:0000313" key="2">
    <source>
        <dbReference type="EMBL" id="SEE26681.1"/>
    </source>
</evidence>
<dbReference type="AlphaFoldDB" id="A0A1H5HGB0"/>
<dbReference type="EMBL" id="FNTV01000001">
    <property type="protein sequence ID" value="SEE26681.1"/>
    <property type="molecule type" value="Genomic_DNA"/>
</dbReference>
<reference evidence="2 3" key="1">
    <citation type="submission" date="2016-10" db="EMBL/GenBank/DDBJ databases">
        <authorList>
            <person name="de Groot N.N."/>
        </authorList>
    </citation>
    <scope>NUCLEOTIDE SEQUENCE [LARGE SCALE GENOMIC DNA]</scope>
    <source>
        <strain evidence="2 3">DSM 22274</strain>
    </source>
</reference>
<dbReference type="RefSeq" id="WP_074710828.1">
    <property type="nucleotide sequence ID" value="NZ_FNTV01000001.1"/>
</dbReference>
<feature type="compositionally biased region" description="Polar residues" evidence="1">
    <location>
        <begin position="16"/>
        <end position="28"/>
    </location>
</feature>
<evidence type="ECO:0000256" key="1">
    <source>
        <dbReference type="SAM" id="MobiDB-lite"/>
    </source>
</evidence>
<feature type="region of interest" description="Disordered" evidence="1">
    <location>
        <begin position="1"/>
        <end position="48"/>
    </location>
</feature>
<dbReference type="Proteomes" id="UP000182725">
    <property type="component" value="Unassembled WGS sequence"/>
</dbReference>
<sequence length="147" mass="15608">MTTKNALSPADRVPSDNPQEEAQSQGSTAPKGRPTPKRATAKPKSAGAKPKFVVVEHALKCQTSEGEVSLDLRLPLAAFEKLSALEGMSENESLPFIRNEIMPADVSGPIMALRDGVESMDLIMKWIEAVGERFGASLGKLDGSSAS</sequence>
<accession>A0A1H5HGB0</accession>